<feature type="active site" evidence="2">
    <location>
        <position position="664"/>
    </location>
</feature>
<dbReference type="InterPro" id="IPR027065">
    <property type="entry name" value="Lon_Prtase"/>
</dbReference>
<dbReference type="Gene3D" id="3.40.50.300">
    <property type="entry name" value="P-loop containing nucleotide triphosphate hydrolases"/>
    <property type="match status" value="2"/>
</dbReference>
<dbReference type="Pfam" id="PF13654">
    <property type="entry name" value="AAA_32"/>
    <property type="match status" value="1"/>
</dbReference>
<dbReference type="PROSITE" id="PS51786">
    <property type="entry name" value="LON_PROTEOLYTIC"/>
    <property type="match status" value="1"/>
</dbReference>
<dbReference type="SUPFAM" id="SSF54211">
    <property type="entry name" value="Ribosomal protein S5 domain 2-like"/>
    <property type="match status" value="1"/>
</dbReference>
<comment type="caution">
    <text evidence="4">The sequence shown here is derived from an EMBL/GenBank/DDBJ whole genome shotgun (WGS) entry which is preliminary data.</text>
</comment>
<dbReference type="InterPro" id="IPR041699">
    <property type="entry name" value="AAA_32"/>
</dbReference>
<dbReference type="InterPro" id="IPR020568">
    <property type="entry name" value="Ribosomal_Su5_D2-typ_SF"/>
</dbReference>
<comment type="similarity">
    <text evidence="2">Belongs to the peptidase S16 family.</text>
</comment>
<dbReference type="InterPro" id="IPR046844">
    <property type="entry name" value="Lon-like_helical"/>
</dbReference>
<dbReference type="InterPro" id="IPR046843">
    <property type="entry name" value="LonB_AAA-LID"/>
</dbReference>
<name>A0A0G0Z7Y9_9BACT</name>
<evidence type="ECO:0000259" key="3">
    <source>
        <dbReference type="PROSITE" id="PS51786"/>
    </source>
</evidence>
<keyword evidence="2" id="KW-0720">Serine protease</keyword>
<proteinExistence type="inferred from homology"/>
<dbReference type="GO" id="GO:0006508">
    <property type="term" value="P:proteolysis"/>
    <property type="evidence" value="ECO:0007669"/>
    <property type="project" value="UniProtKB-KW"/>
</dbReference>
<feature type="active site" evidence="2">
    <location>
        <position position="707"/>
    </location>
</feature>
<dbReference type="GO" id="GO:0004252">
    <property type="term" value="F:serine-type endopeptidase activity"/>
    <property type="evidence" value="ECO:0007669"/>
    <property type="project" value="UniProtKB-UniRule"/>
</dbReference>
<dbReference type="GO" id="GO:0005524">
    <property type="term" value="F:ATP binding"/>
    <property type="evidence" value="ECO:0007669"/>
    <property type="project" value="InterPro"/>
</dbReference>
<reference evidence="4 5" key="1">
    <citation type="journal article" date="2015" name="Nature">
        <title>rRNA introns, odd ribosomes, and small enigmatic genomes across a large radiation of phyla.</title>
        <authorList>
            <person name="Brown C.T."/>
            <person name="Hug L.A."/>
            <person name="Thomas B.C."/>
            <person name="Sharon I."/>
            <person name="Castelle C.J."/>
            <person name="Singh A."/>
            <person name="Wilkins M.J."/>
            <person name="Williams K.H."/>
            <person name="Banfield J.F."/>
        </authorList>
    </citation>
    <scope>NUCLEOTIDE SEQUENCE [LARGE SCALE GENOMIC DNA]</scope>
</reference>
<dbReference type="Pfam" id="PF20437">
    <property type="entry name" value="LonC_helical"/>
    <property type="match status" value="1"/>
</dbReference>
<dbReference type="AlphaFoldDB" id="A0A0G0Z7Y9"/>
<dbReference type="EMBL" id="LCDB01000002">
    <property type="protein sequence ID" value="KKS44842.1"/>
    <property type="molecule type" value="Genomic_DNA"/>
</dbReference>
<keyword evidence="1 2" id="KW-0645">Protease</keyword>
<dbReference type="InterPro" id="IPR014721">
    <property type="entry name" value="Ribsml_uS5_D2-typ_fold_subgr"/>
</dbReference>
<dbReference type="PATRIC" id="fig|1618615.3.peg.69"/>
<dbReference type="Pfam" id="PF05362">
    <property type="entry name" value="Lon_C"/>
    <property type="match status" value="1"/>
</dbReference>
<dbReference type="Gene3D" id="1.10.8.60">
    <property type="match status" value="1"/>
</dbReference>
<dbReference type="InterPro" id="IPR027417">
    <property type="entry name" value="P-loop_NTPase"/>
</dbReference>
<evidence type="ECO:0000256" key="2">
    <source>
        <dbReference type="PROSITE-ProRule" id="PRU01122"/>
    </source>
</evidence>
<dbReference type="PANTHER" id="PTHR10046">
    <property type="entry name" value="ATP DEPENDENT LON PROTEASE FAMILY MEMBER"/>
    <property type="match status" value="1"/>
</dbReference>
<feature type="domain" description="Lon proteolytic" evidence="3">
    <location>
        <begin position="573"/>
        <end position="769"/>
    </location>
</feature>
<organism evidence="4 5">
    <name type="scientific">Candidatus Azambacteria bacterium GW2011_GWB1_42_17</name>
    <dbReference type="NCBI Taxonomy" id="1618615"/>
    <lineage>
        <taxon>Bacteria</taxon>
        <taxon>Candidatus Azamiibacteriota</taxon>
    </lineage>
</organism>
<evidence type="ECO:0000313" key="4">
    <source>
        <dbReference type="EMBL" id="KKS44842.1"/>
    </source>
</evidence>
<dbReference type="Gene3D" id="3.30.230.10">
    <property type="match status" value="1"/>
</dbReference>
<dbReference type="PRINTS" id="PR00830">
    <property type="entry name" value="ENDOLAPTASE"/>
</dbReference>
<dbReference type="GO" id="GO:0004176">
    <property type="term" value="F:ATP-dependent peptidase activity"/>
    <property type="evidence" value="ECO:0007669"/>
    <property type="project" value="UniProtKB-UniRule"/>
</dbReference>
<accession>A0A0G0Z7Y9</accession>
<comment type="catalytic activity">
    <reaction evidence="2">
        <text>Hydrolysis of proteins in presence of ATP.</text>
        <dbReference type="EC" id="3.4.21.53"/>
    </reaction>
</comment>
<dbReference type="EC" id="3.4.21.53" evidence="2"/>
<keyword evidence="2" id="KW-0378">Hydrolase</keyword>
<sequence>MEKADFEVTVDKLFHLNPDNLDFENTTAVEPLKDFIGQERAISAFNFGLKVRAPGHNIFAVGVAGSGQDSVVRRHVRQFIDLHKTEFKPKDYCYVHNFTDKTQPILLIMEKGQGEIFKKRLEMIFTSAAEQIPSFFQGDNYAKNIAEIEQLITNKRRNLFDAMKKEAEKRSLYFGKDKNNNLEWMPLSLIDFSQPMPTKEFNTLPEKQKQVLNRASRSFGRLVKESLKLINDLYDQKIKEMELRWVNVILEGVFGDLGDTSDDKIKTFVKHLKGFLLKQYNLLKPREQNENPMMAMMMRHNGEDREDLSLPFKVNVFVDNSGTDGAPIVIETNHTFLNLVGKIDKKVAQGFYFTDHTMIRAGSLAQANGGFLILYASELFSGPYGWHNWVKIKNVLKTGLAIEDFADHIGSFSVGGLKPETIPLDIKVILIGDPWIYYLLTTHDDDFSKLFKVKAEFESEIKANQSSFESYAGFIAMCCGKESLLPFDKSGVAKVIEYGIRLADDQRKISTQFGKIKELLIEANYWAKESNSAVVTGAHVVQAIEAKRKRINLAEDRILEYIEDGTIIIDTDGKKIGQINGLAVRELGELSFGSPICIIARTFCGRAGLINIKRKVKGMSGPIFAQADEIIAGYLGGQYAQNIPLALSIVLSFEQSYGPIEGDSALTAELLTIISSLSGLGIDQGIAITGSMRLTGLEQPVGGITAKVECWFKVCKTQGLTGNQGVIIPRLNFNNLVLNEEVMKAIRNGSFHIYSANSIDEVIFMAFGKKPAIVHKLTQEKVESFYQKIKAKNSGSEKIENS</sequence>
<dbReference type="Proteomes" id="UP000033986">
    <property type="component" value="Unassembled WGS sequence"/>
</dbReference>
<dbReference type="Pfam" id="PF20436">
    <property type="entry name" value="LonB_AAA-LID"/>
    <property type="match status" value="1"/>
</dbReference>
<gene>
    <name evidence="4" type="ORF">UV07_C0002G0028</name>
</gene>
<dbReference type="InterPro" id="IPR008269">
    <property type="entry name" value="Lon_proteolytic"/>
</dbReference>
<evidence type="ECO:0000313" key="5">
    <source>
        <dbReference type="Proteomes" id="UP000033986"/>
    </source>
</evidence>
<protein>
    <recommendedName>
        <fullName evidence="2">endopeptidase La</fullName>
        <ecNumber evidence="2">3.4.21.53</ecNumber>
    </recommendedName>
</protein>
<evidence type="ECO:0000256" key="1">
    <source>
        <dbReference type="ARBA" id="ARBA00022670"/>
    </source>
</evidence>
<dbReference type="GO" id="GO:0030163">
    <property type="term" value="P:protein catabolic process"/>
    <property type="evidence" value="ECO:0007669"/>
    <property type="project" value="InterPro"/>
</dbReference>